<dbReference type="EMBL" id="OU015566">
    <property type="protein sequence ID" value="CAG5104917.1"/>
    <property type="molecule type" value="Genomic_DNA"/>
</dbReference>
<accession>A0ABN7SS44</accession>
<evidence type="ECO:0000256" key="2">
    <source>
        <dbReference type="ARBA" id="ARBA00006285"/>
    </source>
</evidence>
<dbReference type="InterPro" id="IPR017853">
    <property type="entry name" value="GH"/>
</dbReference>
<evidence type="ECO:0000256" key="9">
    <source>
        <dbReference type="ARBA" id="ARBA00049464"/>
    </source>
</evidence>
<evidence type="ECO:0000256" key="4">
    <source>
        <dbReference type="ARBA" id="ARBA00022801"/>
    </source>
</evidence>
<dbReference type="EC" id="3.2.1.52" evidence="3"/>
<comment type="similarity">
    <text evidence="2">Belongs to the glycosyl hydrolase 20 family.</text>
</comment>
<sequence>MRLPLLFSGIFCHDGPHSWPINRLTNTEISVKVNSNWLDKGGYEFELFITPSGDLANNATHKWELCFDTPMPTGETSEQMQQARELPGLSLGFRNCNIFQYPGTHRCLRDCDSHPKDEEIGYKIIANPHSLAKSDFFGNFYFVTHDDSQKHGDENTRQAYFSKSEVSRAEPVYISAIYLIDLDQEFIAIEEVLSTQCKGSVCKTQDFVQDPTEESQLLNKESSKWLPWTPEERYERNQNENDPSTDAEIAPVTDDSLEIRVLHVDIARNFHSLETLEKILKEMAVVNMTHLHLHATDDEGWRIEIPALPELTTIGAHRCAPIQNEPCMIPQYGSGLSKDAPQNGFLSVDQYKQLLTTAADLGIHVITEINGPGHARAAIEAMKLRNDETFFLHDPNQTVFDVPSVQFFTDNVMNPCQESTWTFLETVISYLKSVHDEFNGFHEIIHLGGDEVAHLNYAGDQKFPWENFPSCEKMIEANRQDPNSSWENGRPTDMSELQWYFTSKFMKIVKDNGFTAGAWEESFLDKWTDKAFPKVQPLEKFGMTASDNVHVFVWNIDWESEVKDWPYQFANEDYKVVMTPATHLYLDHPNEPHPSETGFYWANRFTDMKIIYGFQVYDLYKNSAFAMNWSPLGPGTPVPPNYKCDANGQDACVKLEESKKSNIVGLQCSTWSESLLTSELLLKNIFPRVYACAARAAQPTPVFDTAETPEFDADFTKWVSKVKPHMQRLSDNDVDFYLAPPGAKCENGKVLTNHQIPGIDVIVEENDSIREDSVFTAQATLGKTKSRSVEITCESAGDGDGGGSASVAFFSLSMIAMLLV</sequence>
<proteinExistence type="inferred from homology"/>
<dbReference type="Gene3D" id="3.20.20.80">
    <property type="entry name" value="Glycosidases"/>
    <property type="match status" value="1"/>
</dbReference>
<evidence type="ECO:0000313" key="13">
    <source>
        <dbReference type="Proteomes" id="UP001158576"/>
    </source>
</evidence>
<feature type="domain" description="Chitobiase C-terminal" evidence="11">
    <location>
        <begin position="726"/>
        <end position="763"/>
    </location>
</feature>
<gene>
    <name evidence="12" type="ORF">OKIOD_LOCUS10434</name>
</gene>
<evidence type="ECO:0000256" key="7">
    <source>
        <dbReference type="ARBA" id="ARBA00043827"/>
    </source>
</evidence>
<dbReference type="InterPro" id="IPR025705">
    <property type="entry name" value="Beta_hexosaminidase_sua/sub"/>
</dbReference>
<comment type="catalytic activity">
    <reaction evidence="1">
        <text>Hydrolysis of terminal non-reducing N-acetyl-D-hexosamine residues in N-acetyl-beta-D-hexosaminides.</text>
        <dbReference type="EC" id="3.2.1.52"/>
    </reaction>
</comment>
<dbReference type="Proteomes" id="UP001158576">
    <property type="component" value="Chromosome 1"/>
</dbReference>
<evidence type="ECO:0000256" key="6">
    <source>
        <dbReference type="ARBA" id="ARBA00043767"/>
    </source>
</evidence>
<protein>
    <recommendedName>
        <fullName evidence="3">beta-N-acetylhexosaminidase</fullName>
        <ecNumber evidence="3">3.2.1.52</ecNumber>
    </recommendedName>
</protein>
<dbReference type="PANTHER" id="PTHR22600:SF57">
    <property type="entry name" value="BETA-N-ACETYLHEXOSAMINIDASE"/>
    <property type="match status" value="1"/>
</dbReference>
<evidence type="ECO:0000259" key="10">
    <source>
        <dbReference type="Pfam" id="PF00728"/>
    </source>
</evidence>
<comment type="catalytic activity">
    <reaction evidence="6">
        <text>a ganglioside GM2 (d18:1(4E)) + H2O = a ganglioside GM3 (d18:1(4E)) + N-acetyl-beta-D-galactosamine</text>
        <dbReference type="Rhea" id="RHEA:47940"/>
        <dbReference type="ChEBI" id="CHEBI:15377"/>
        <dbReference type="ChEBI" id="CHEBI:28497"/>
        <dbReference type="ChEBI" id="CHEBI:60065"/>
        <dbReference type="ChEBI" id="CHEBI:71502"/>
    </reaction>
    <physiologicalReaction direction="left-to-right" evidence="6">
        <dbReference type="Rhea" id="RHEA:47941"/>
    </physiologicalReaction>
</comment>
<evidence type="ECO:0000313" key="12">
    <source>
        <dbReference type="EMBL" id="CAG5104917.1"/>
    </source>
</evidence>
<dbReference type="SUPFAM" id="SSF51445">
    <property type="entry name" value="(Trans)glycosidases"/>
    <property type="match status" value="1"/>
</dbReference>
<dbReference type="InterPro" id="IPR015883">
    <property type="entry name" value="Glyco_hydro_20_cat"/>
</dbReference>
<evidence type="ECO:0000259" key="11">
    <source>
        <dbReference type="Pfam" id="PF03174"/>
    </source>
</evidence>
<organism evidence="12 13">
    <name type="scientific">Oikopleura dioica</name>
    <name type="common">Tunicate</name>
    <dbReference type="NCBI Taxonomy" id="34765"/>
    <lineage>
        <taxon>Eukaryota</taxon>
        <taxon>Metazoa</taxon>
        <taxon>Chordata</taxon>
        <taxon>Tunicata</taxon>
        <taxon>Appendicularia</taxon>
        <taxon>Copelata</taxon>
        <taxon>Oikopleuridae</taxon>
        <taxon>Oikopleura</taxon>
    </lineage>
</organism>
<evidence type="ECO:0000256" key="5">
    <source>
        <dbReference type="ARBA" id="ARBA00023505"/>
    </source>
</evidence>
<reference evidence="12 13" key="1">
    <citation type="submission" date="2021-04" db="EMBL/GenBank/DDBJ databases">
        <authorList>
            <person name="Bliznina A."/>
        </authorList>
    </citation>
    <scope>NUCLEOTIDE SEQUENCE [LARGE SCALE GENOMIC DNA]</scope>
</reference>
<keyword evidence="13" id="KW-1185">Reference proteome</keyword>
<dbReference type="Pfam" id="PF00728">
    <property type="entry name" value="Glyco_hydro_20"/>
    <property type="match status" value="1"/>
</dbReference>
<evidence type="ECO:0000256" key="8">
    <source>
        <dbReference type="ARBA" id="ARBA00047301"/>
    </source>
</evidence>
<dbReference type="InterPro" id="IPR004867">
    <property type="entry name" value="CHB_C_dom"/>
</dbReference>
<comment type="catalytic activity">
    <reaction evidence="5">
        <text>beta-D-GalNAc-(1-&gt;4)-alpha-L-IdoA-(1-&gt;3)-beta-D-GalNAc-4-sulfate-(1-&gt;4)-alpha-L-IdoA-(1-&gt;3)-D-GalNAc-4-sulfate + H2O = alpha-L-IdoA-(1-&gt;3)-beta-D-GalNAc-4-sulfate-(1-&gt;4)-alpha-L-IdoA-(1-&gt;3)-D-GalNAc-4-sulfate + N-acetyl-D-galactosamine</text>
        <dbReference type="Rhea" id="RHEA:64372"/>
        <dbReference type="ChEBI" id="CHEBI:15377"/>
        <dbReference type="ChEBI" id="CHEBI:28037"/>
        <dbReference type="ChEBI" id="CHEBI:152565"/>
        <dbReference type="ChEBI" id="CHEBI:152566"/>
    </reaction>
    <physiologicalReaction direction="left-to-right" evidence="5">
        <dbReference type="Rhea" id="RHEA:64373"/>
    </physiologicalReaction>
</comment>
<comment type="catalytic activity">
    <reaction evidence="9">
        <text>N-acetyl-beta-D-6-sulfogalactosaminyl-(1-&gt;4)-alpha-L-iduronyl-(1-&gt;3)-N-acetyl-D-6-sulfogalactosamine + H2O = alpha-L-iduronyl-(1-&gt;3)-N-acetyl-D-6-sulfogalactosamine + N-acetyl-D-6-sulfogalactosamine</text>
        <dbReference type="Rhea" id="RHEA:64384"/>
        <dbReference type="ChEBI" id="CHEBI:15377"/>
        <dbReference type="ChEBI" id="CHEBI:152567"/>
        <dbReference type="ChEBI" id="CHEBI:152568"/>
        <dbReference type="ChEBI" id="CHEBI:153064"/>
    </reaction>
    <physiologicalReaction direction="left-to-right" evidence="9">
        <dbReference type="Rhea" id="RHEA:64385"/>
    </physiologicalReaction>
</comment>
<comment type="catalytic activity">
    <reaction evidence="7">
        <text>a ganglioside GM2 + H2O = a ganglioside GM3 + N-acetyl-beta-D-galactosamine</text>
        <dbReference type="Rhea" id="RHEA:47968"/>
        <dbReference type="ChEBI" id="CHEBI:15377"/>
        <dbReference type="ChEBI" id="CHEBI:28497"/>
        <dbReference type="ChEBI" id="CHEBI:79210"/>
        <dbReference type="ChEBI" id="CHEBI:79218"/>
    </reaction>
    <physiologicalReaction direction="left-to-right" evidence="7">
        <dbReference type="Rhea" id="RHEA:47969"/>
    </physiologicalReaction>
</comment>
<comment type="catalytic activity">
    <reaction evidence="8">
        <text>N-acetyl-beta-D-galactosaminyl-(1-&gt;4)-beta-D-3-sulfogalactosyl-(1-&gt;4)-beta-D-glucosyl-(1&lt;-&gt;1')-ceramide + H2O = a beta-D-3-sulfogalactosyl-(1-&gt;4)-beta-D-glucosyl-(1&lt;-&gt;1')-ceramide + N-acetyl-beta-D-galactosamine</text>
        <dbReference type="Rhea" id="RHEA:48276"/>
        <dbReference type="ChEBI" id="CHEBI:15377"/>
        <dbReference type="ChEBI" id="CHEBI:28497"/>
        <dbReference type="ChEBI" id="CHEBI:90163"/>
        <dbReference type="ChEBI" id="CHEBI:90164"/>
    </reaction>
    <physiologicalReaction direction="left-to-right" evidence="8">
        <dbReference type="Rhea" id="RHEA:48277"/>
    </physiologicalReaction>
</comment>
<keyword evidence="4" id="KW-0378">Hydrolase</keyword>
<evidence type="ECO:0000256" key="1">
    <source>
        <dbReference type="ARBA" id="ARBA00001231"/>
    </source>
</evidence>
<name>A0ABN7SS44_OIKDI</name>
<feature type="domain" description="Glycoside hydrolase family 20 catalytic" evidence="10">
    <location>
        <begin position="260"/>
        <end position="695"/>
    </location>
</feature>
<evidence type="ECO:0000256" key="3">
    <source>
        <dbReference type="ARBA" id="ARBA00012663"/>
    </source>
</evidence>
<dbReference type="Pfam" id="PF03174">
    <property type="entry name" value="CHB_HEX_C"/>
    <property type="match status" value="1"/>
</dbReference>
<dbReference type="PANTHER" id="PTHR22600">
    <property type="entry name" value="BETA-HEXOSAMINIDASE"/>
    <property type="match status" value="1"/>
</dbReference>